<feature type="compositionally biased region" description="Polar residues" evidence="8">
    <location>
        <begin position="87"/>
        <end position="107"/>
    </location>
</feature>
<evidence type="ECO:0000313" key="10">
    <source>
        <dbReference type="EMBL" id="KAK3920140.1"/>
    </source>
</evidence>
<organism evidence="10 11">
    <name type="scientific">Frankliniella fusca</name>
    <dbReference type="NCBI Taxonomy" id="407009"/>
    <lineage>
        <taxon>Eukaryota</taxon>
        <taxon>Metazoa</taxon>
        <taxon>Ecdysozoa</taxon>
        <taxon>Arthropoda</taxon>
        <taxon>Hexapoda</taxon>
        <taxon>Insecta</taxon>
        <taxon>Pterygota</taxon>
        <taxon>Neoptera</taxon>
        <taxon>Paraneoptera</taxon>
        <taxon>Thysanoptera</taxon>
        <taxon>Terebrantia</taxon>
        <taxon>Thripoidea</taxon>
        <taxon>Thripidae</taxon>
        <taxon>Frankliniella</taxon>
    </lineage>
</organism>
<reference evidence="10" key="2">
    <citation type="journal article" date="2023" name="BMC Genomics">
        <title>Pest status, molecular evolution, and epigenetic factors derived from the genome assembly of Frankliniella fusca, a thysanopteran phytovirus vector.</title>
        <authorList>
            <person name="Catto M.A."/>
            <person name="Labadie P.E."/>
            <person name="Jacobson A.L."/>
            <person name="Kennedy G.G."/>
            <person name="Srinivasan R."/>
            <person name="Hunt B.G."/>
        </authorList>
    </citation>
    <scope>NUCLEOTIDE SEQUENCE</scope>
    <source>
        <strain evidence="10">PL_HMW_Pooled</strain>
    </source>
</reference>
<keyword evidence="2" id="KW-0479">Metal-binding</keyword>
<keyword evidence="11" id="KW-1185">Reference proteome</keyword>
<evidence type="ECO:0000256" key="7">
    <source>
        <dbReference type="SAM" id="Coils"/>
    </source>
</evidence>
<dbReference type="Pfam" id="PF05485">
    <property type="entry name" value="THAP"/>
    <property type="match status" value="1"/>
</dbReference>
<proteinExistence type="predicted"/>
<dbReference type="SUPFAM" id="SSF57716">
    <property type="entry name" value="Glucocorticoid receptor-like (DNA-binding domain)"/>
    <property type="match status" value="1"/>
</dbReference>
<sequence>MVLCFASKCNHKSGSGFSCKFKRFPKDVKARKCWEERCRRADTVVRDDDVLCSCHFREGEDKPSLFEWTKTQFVSPEKRKRARRNRQVSVPPNSDDGNSISQDSEGATPTPLREEELKREIAELNVKLQQLSEANIVLSAQNSSMSSSIPPLTYSSIKGSKYVHYYTGLNEETYEQLMLWLLRFELQYAQKWQVVDVGKEDQLLLTMMKLRCNFDFTDLAFRFQVSRTTVSNIFHTWLQALHEVLFVPFLNKIPSTRKNKESLPASFSDSKFTCCRIVVDCTEMACVMSRTSMDSNSRTFSNYKHRHTFKFLIGCSPGGVITFVSDAYPGNTSDKKIFGDCGLTDQLVAGDMVLVDKGFMVNDLVPQGVSVNMPPFLVGKQFTRQEVKLTYEIARARIIIERVNERVKNYNILDKFPTYLRPHASQILQVVCALVNFQNPLIADTQECEKDEAEIGAEEENENNNVQ</sequence>
<dbReference type="GO" id="GO:0003677">
    <property type="term" value="F:DNA binding"/>
    <property type="evidence" value="ECO:0007669"/>
    <property type="project" value="UniProtKB-UniRule"/>
</dbReference>
<dbReference type="InterPro" id="IPR027806">
    <property type="entry name" value="HARBI1_dom"/>
</dbReference>
<dbReference type="Pfam" id="PF13613">
    <property type="entry name" value="HTH_Tnp_4"/>
    <property type="match status" value="1"/>
</dbReference>
<reference evidence="10" key="1">
    <citation type="submission" date="2021-07" db="EMBL/GenBank/DDBJ databases">
        <authorList>
            <person name="Catto M.A."/>
            <person name="Jacobson A."/>
            <person name="Kennedy G."/>
            <person name="Labadie P."/>
            <person name="Hunt B.G."/>
            <person name="Srinivasan R."/>
        </authorList>
    </citation>
    <scope>NUCLEOTIDE SEQUENCE</scope>
    <source>
        <strain evidence="10">PL_HMW_Pooled</strain>
        <tissue evidence="10">Head</tissue>
    </source>
</reference>
<evidence type="ECO:0000256" key="8">
    <source>
        <dbReference type="SAM" id="MobiDB-lite"/>
    </source>
</evidence>
<dbReference type="InterPro" id="IPR006612">
    <property type="entry name" value="THAP_Znf"/>
</dbReference>
<comment type="caution">
    <text evidence="10">The sequence shown here is derived from an EMBL/GenBank/DDBJ whole genome shotgun (WGS) entry which is preliminary data.</text>
</comment>
<keyword evidence="7" id="KW-0175">Coiled coil</keyword>
<evidence type="ECO:0000256" key="2">
    <source>
        <dbReference type="ARBA" id="ARBA00022723"/>
    </source>
</evidence>
<evidence type="ECO:0000313" key="11">
    <source>
        <dbReference type="Proteomes" id="UP001219518"/>
    </source>
</evidence>
<feature type="domain" description="THAP-type" evidence="9">
    <location>
        <begin position="1"/>
        <end position="94"/>
    </location>
</feature>
<accession>A0AAE1HF12</accession>
<dbReference type="EMBL" id="JAHWGI010000990">
    <property type="protein sequence ID" value="KAK3920140.1"/>
    <property type="molecule type" value="Genomic_DNA"/>
</dbReference>
<keyword evidence="4" id="KW-0862">Zinc</keyword>
<name>A0AAE1HF12_9NEOP</name>
<gene>
    <name evidence="10" type="ORF">KUF71_009427</name>
</gene>
<dbReference type="AlphaFoldDB" id="A0AAE1HF12"/>
<dbReference type="InterPro" id="IPR027805">
    <property type="entry name" value="Transposase_HTH_dom"/>
</dbReference>
<evidence type="ECO:0000256" key="5">
    <source>
        <dbReference type="ARBA" id="ARBA00023125"/>
    </source>
</evidence>
<evidence type="ECO:0000256" key="6">
    <source>
        <dbReference type="PROSITE-ProRule" id="PRU00309"/>
    </source>
</evidence>
<feature type="coiled-coil region" evidence="7">
    <location>
        <begin position="114"/>
        <end position="141"/>
    </location>
</feature>
<evidence type="ECO:0000259" key="9">
    <source>
        <dbReference type="PROSITE" id="PS50950"/>
    </source>
</evidence>
<feature type="region of interest" description="Disordered" evidence="8">
    <location>
        <begin position="77"/>
        <end position="113"/>
    </location>
</feature>
<evidence type="ECO:0000256" key="4">
    <source>
        <dbReference type="ARBA" id="ARBA00022833"/>
    </source>
</evidence>
<keyword evidence="3 6" id="KW-0863">Zinc-finger</keyword>
<protein>
    <submittedName>
        <fullName evidence="10">THAP domain-containing protein 2</fullName>
    </submittedName>
</protein>
<keyword evidence="5 6" id="KW-0238">DNA-binding</keyword>
<dbReference type="Proteomes" id="UP001219518">
    <property type="component" value="Unassembled WGS sequence"/>
</dbReference>
<dbReference type="GO" id="GO:0008270">
    <property type="term" value="F:zinc ion binding"/>
    <property type="evidence" value="ECO:0007669"/>
    <property type="project" value="UniProtKB-KW"/>
</dbReference>
<evidence type="ECO:0000256" key="3">
    <source>
        <dbReference type="ARBA" id="ARBA00022771"/>
    </source>
</evidence>
<dbReference type="PROSITE" id="PS50950">
    <property type="entry name" value="ZF_THAP"/>
    <property type="match status" value="1"/>
</dbReference>
<evidence type="ECO:0000256" key="1">
    <source>
        <dbReference type="ARBA" id="ARBA00001968"/>
    </source>
</evidence>
<comment type="cofactor">
    <cofactor evidence="1">
        <name>a divalent metal cation</name>
        <dbReference type="ChEBI" id="CHEBI:60240"/>
    </cofactor>
</comment>
<dbReference type="PANTHER" id="PTHR23080">
    <property type="entry name" value="THAP DOMAIN PROTEIN"/>
    <property type="match status" value="1"/>
</dbReference>
<dbReference type="Pfam" id="PF13359">
    <property type="entry name" value="DDE_Tnp_4"/>
    <property type="match status" value="1"/>
</dbReference>
<dbReference type="PANTHER" id="PTHR23080:SF133">
    <property type="entry name" value="SI:CH211-262I1.5-RELATED"/>
    <property type="match status" value="1"/>
</dbReference>